<dbReference type="HAMAP" id="MF_00911">
    <property type="entry name" value="FtsQ_subfam"/>
    <property type="match status" value="1"/>
</dbReference>
<evidence type="ECO:0000256" key="8">
    <source>
        <dbReference type="ARBA" id="ARBA00023306"/>
    </source>
</evidence>
<keyword evidence="2 9" id="KW-1003">Cell membrane</keyword>
<reference evidence="12 13" key="1">
    <citation type="submission" date="2014-03" db="EMBL/GenBank/DDBJ databases">
        <title>Whole genome sequence of Novosphingobium resinovorum KF1.</title>
        <authorList>
            <person name="Gan H.M."/>
            <person name="Gan H.Y."/>
            <person name="Chew T.H."/>
            <person name="Savka M.A."/>
        </authorList>
    </citation>
    <scope>NUCLEOTIDE SEQUENCE [LARGE SCALE GENOMIC DNA]</scope>
    <source>
        <strain evidence="12 13">KF1</strain>
    </source>
</reference>
<dbReference type="GO" id="GO:0090529">
    <property type="term" value="P:cell septum assembly"/>
    <property type="evidence" value="ECO:0007669"/>
    <property type="project" value="InterPro"/>
</dbReference>
<proteinExistence type="inferred from homology"/>
<evidence type="ECO:0000256" key="7">
    <source>
        <dbReference type="ARBA" id="ARBA00023136"/>
    </source>
</evidence>
<dbReference type="eggNOG" id="COG1589">
    <property type="taxonomic scope" value="Bacteria"/>
</dbReference>
<dbReference type="EMBL" id="CP017075">
    <property type="protein sequence ID" value="AOR76994.1"/>
    <property type="molecule type" value="Genomic_DNA"/>
</dbReference>
<protein>
    <recommendedName>
        <fullName evidence="9">Cell division protein FtsQ</fullName>
    </recommendedName>
</protein>
<evidence type="ECO:0000256" key="4">
    <source>
        <dbReference type="ARBA" id="ARBA00022618"/>
    </source>
</evidence>
<accession>A0A031JWT7</accession>
<dbReference type="PATRIC" id="fig|158500.4.peg.2628"/>
<evidence type="ECO:0000256" key="6">
    <source>
        <dbReference type="ARBA" id="ARBA00022989"/>
    </source>
</evidence>
<dbReference type="STRING" id="158500.BES08_09720"/>
<feature type="transmembrane region" description="Helical" evidence="9">
    <location>
        <begin position="53"/>
        <end position="75"/>
    </location>
</feature>
<dbReference type="Gene3D" id="3.10.20.310">
    <property type="entry name" value="membrane protein fhac"/>
    <property type="match status" value="1"/>
</dbReference>
<dbReference type="RefSeq" id="WP_008830197.1">
    <property type="nucleotide sequence ID" value="NZ_CP017075.1"/>
</dbReference>
<dbReference type="Pfam" id="PF03799">
    <property type="entry name" value="FtsQ_DivIB_C"/>
    <property type="match status" value="1"/>
</dbReference>
<keyword evidence="4 9" id="KW-0132">Cell division</keyword>
<evidence type="ECO:0000256" key="5">
    <source>
        <dbReference type="ARBA" id="ARBA00022692"/>
    </source>
</evidence>
<dbReference type="GO" id="GO:0032153">
    <property type="term" value="C:cell division site"/>
    <property type="evidence" value="ECO:0007669"/>
    <property type="project" value="UniProtKB-UniRule"/>
</dbReference>
<keyword evidence="7 9" id="KW-0472">Membrane</keyword>
<comment type="similarity">
    <text evidence="9">Belongs to the FtsQ/DivIB family. FtsQ subfamily.</text>
</comment>
<evidence type="ECO:0000256" key="2">
    <source>
        <dbReference type="ARBA" id="ARBA00022475"/>
    </source>
</evidence>
<dbReference type="PROSITE" id="PS51779">
    <property type="entry name" value="POTRA"/>
    <property type="match status" value="1"/>
</dbReference>
<sequence length="317" mass="34145">MSQTIRRKGTTARKAAAQAGAQRKVRVAKARTGSALDSVMAWLPFSEGQLHKIFLVAILGGAAALVCVVASFAGLPGLAGHQMALVAGQTGFEVKRVEVRGVKNINELKVYEKALAERDRAMPLVDIEALRQDLLTLSWVKDARVSRQLPDTLVIDIVEREPHAVLRKADRFVLIDETGHELEAISRKDAGGKLIVSGPGAGQQVIALGHLLEAAPAMKPRVAEAEWIGNRRWNLTFQSGQVLALPEGDRESAGALVTFARLDGTNRLLGGKVTAFDMRAKDRIYMRVPEQDGQELALKAGSVPHTGATETTAGEEQ</sequence>
<keyword evidence="8 9" id="KW-0131">Cell cycle</keyword>
<dbReference type="InterPro" id="IPR005548">
    <property type="entry name" value="Cell_div_FtsQ/DivIB_C"/>
</dbReference>
<comment type="function">
    <text evidence="9">Essential cell division protein.</text>
</comment>
<evidence type="ECO:0000259" key="10">
    <source>
        <dbReference type="PROSITE" id="PS51779"/>
    </source>
</evidence>
<keyword evidence="14" id="KW-1185">Reference proteome</keyword>
<gene>
    <name evidence="9 12" type="primary">ftsQ</name>
    <name evidence="11" type="ORF">BES08_09720</name>
    <name evidence="12" type="ORF">BV97_02571</name>
</gene>
<dbReference type="Proteomes" id="UP000024329">
    <property type="component" value="Unassembled WGS sequence"/>
</dbReference>
<evidence type="ECO:0000313" key="13">
    <source>
        <dbReference type="Proteomes" id="UP000024329"/>
    </source>
</evidence>
<keyword evidence="5 9" id="KW-0812">Transmembrane</keyword>
<evidence type="ECO:0000256" key="9">
    <source>
        <dbReference type="HAMAP-Rule" id="MF_00911"/>
    </source>
</evidence>
<keyword evidence="6 9" id="KW-1133">Transmembrane helix</keyword>
<dbReference type="AlphaFoldDB" id="A0A031JWT7"/>
<evidence type="ECO:0000256" key="1">
    <source>
        <dbReference type="ARBA" id="ARBA00004370"/>
    </source>
</evidence>
<keyword evidence="3 9" id="KW-0997">Cell inner membrane</keyword>
<dbReference type="Pfam" id="PF08478">
    <property type="entry name" value="POTRA_1"/>
    <property type="match status" value="1"/>
</dbReference>
<evidence type="ECO:0000256" key="3">
    <source>
        <dbReference type="ARBA" id="ARBA00022519"/>
    </source>
</evidence>
<evidence type="ECO:0000313" key="11">
    <source>
        <dbReference type="EMBL" id="AOR76994.1"/>
    </source>
</evidence>
<evidence type="ECO:0000313" key="12">
    <source>
        <dbReference type="EMBL" id="EZP81354.1"/>
    </source>
</evidence>
<comment type="subcellular location">
    <subcellularLocation>
        <location evidence="9">Cell inner membrane</location>
        <topology evidence="9">Single-pass type II membrane protein</topology>
    </subcellularLocation>
    <subcellularLocation>
        <location evidence="1">Membrane</location>
    </subcellularLocation>
    <text evidence="9">Localizes to the division septum.</text>
</comment>
<dbReference type="InterPro" id="IPR026579">
    <property type="entry name" value="FtsQ"/>
</dbReference>
<dbReference type="PANTHER" id="PTHR35851">
    <property type="entry name" value="CELL DIVISION PROTEIN FTSQ"/>
    <property type="match status" value="1"/>
</dbReference>
<feature type="domain" description="POTRA" evidence="10">
    <location>
        <begin position="92"/>
        <end position="160"/>
    </location>
</feature>
<evidence type="ECO:0000313" key="14">
    <source>
        <dbReference type="Proteomes" id="UP000094626"/>
    </source>
</evidence>
<dbReference type="Proteomes" id="UP000094626">
    <property type="component" value="Chromosome"/>
</dbReference>
<dbReference type="GO" id="GO:0043093">
    <property type="term" value="P:FtsZ-dependent cytokinesis"/>
    <property type="evidence" value="ECO:0007669"/>
    <property type="project" value="UniProtKB-UniRule"/>
</dbReference>
<dbReference type="InterPro" id="IPR013685">
    <property type="entry name" value="POTRA_FtsQ_type"/>
</dbReference>
<dbReference type="EMBL" id="JFYZ01000012">
    <property type="protein sequence ID" value="EZP81354.1"/>
    <property type="molecule type" value="Genomic_DNA"/>
</dbReference>
<dbReference type="InterPro" id="IPR034746">
    <property type="entry name" value="POTRA"/>
</dbReference>
<dbReference type="GO" id="GO:0005886">
    <property type="term" value="C:plasma membrane"/>
    <property type="evidence" value="ECO:0007669"/>
    <property type="project" value="UniProtKB-SubCell"/>
</dbReference>
<dbReference type="OrthoDB" id="9783091at2"/>
<reference evidence="14" key="3">
    <citation type="journal article" date="2017" name="J. Biotechnol.">
        <title>Complete genome sequence of Novosphingobium resinovorum SA1, a versatile xenobiotic-degrading bacterium capable of utilizing sulfanilic acid.</title>
        <authorList>
            <person name="Hegedus B."/>
            <person name="Kos P.B."/>
            <person name="Balint B."/>
            <person name="Maroti G."/>
            <person name="Gan H.M."/>
            <person name="Perei K."/>
            <person name="Rakhely G."/>
        </authorList>
    </citation>
    <scope>NUCLEOTIDE SEQUENCE [LARGE SCALE GENOMIC DNA]</scope>
    <source>
        <strain evidence="14">SA1</strain>
    </source>
</reference>
<organism evidence="12 13">
    <name type="scientific">Novosphingobium resinovorum</name>
    <dbReference type="NCBI Taxonomy" id="158500"/>
    <lineage>
        <taxon>Bacteria</taxon>
        <taxon>Pseudomonadati</taxon>
        <taxon>Pseudomonadota</taxon>
        <taxon>Alphaproteobacteria</taxon>
        <taxon>Sphingomonadales</taxon>
        <taxon>Sphingomonadaceae</taxon>
        <taxon>Novosphingobium</taxon>
    </lineage>
</organism>
<dbReference type="KEGG" id="nre:BES08_09720"/>
<name>A0A031JWT7_9SPHN</name>
<dbReference type="PANTHER" id="PTHR35851:SF1">
    <property type="entry name" value="CELL DIVISION PROTEIN FTSQ"/>
    <property type="match status" value="1"/>
</dbReference>
<reference evidence="11" key="2">
    <citation type="submission" date="2016-08" db="EMBL/GenBank/DDBJ databases">
        <authorList>
            <person name="Seilhamer J.J."/>
        </authorList>
    </citation>
    <scope>NUCLEOTIDE SEQUENCE [LARGE SCALE GENOMIC DNA]</scope>
    <source>
        <strain evidence="11">SA1</strain>
    </source>
</reference>